<comment type="caution">
    <text evidence="6">The sequence shown here is derived from an EMBL/GenBank/DDBJ whole genome shotgun (WGS) entry which is preliminary data.</text>
</comment>
<dbReference type="InterPro" id="IPR009056">
    <property type="entry name" value="Cyt_c-like_dom"/>
</dbReference>
<evidence type="ECO:0000313" key="7">
    <source>
        <dbReference type="Proteomes" id="UP000263642"/>
    </source>
</evidence>
<dbReference type="InterPro" id="IPR011429">
    <property type="entry name" value="Cyt_c_Planctomycete-type"/>
</dbReference>
<keyword evidence="3 4" id="KW-0408">Iron</keyword>
<organism evidence="6 7">
    <name type="scientific">Gimesia maris</name>
    <dbReference type="NCBI Taxonomy" id="122"/>
    <lineage>
        <taxon>Bacteria</taxon>
        <taxon>Pseudomonadati</taxon>
        <taxon>Planctomycetota</taxon>
        <taxon>Planctomycetia</taxon>
        <taxon>Planctomycetales</taxon>
        <taxon>Planctomycetaceae</taxon>
        <taxon>Gimesia</taxon>
    </lineage>
</organism>
<accession>A0A3D3R8Q2</accession>
<keyword evidence="1 4" id="KW-0349">Heme</keyword>
<dbReference type="Pfam" id="PF07635">
    <property type="entry name" value="PSCyt1"/>
    <property type="match status" value="1"/>
</dbReference>
<protein>
    <recommendedName>
        <fullName evidence="5">Cytochrome c domain-containing protein</fullName>
    </recommendedName>
</protein>
<feature type="domain" description="Cytochrome c" evidence="5">
    <location>
        <begin position="23"/>
        <end position="118"/>
    </location>
</feature>
<sequence length="147" mass="16060">MMPMRFLIPLLAVVFVPGPFGTIQAAEKPLLFEKDIQPVLAAKCGKCHSDKVRKGGLDLSNITGVHRGGESGESAIAETVDDSMLWILVDGGDMPPEGQPQLTEAERKLIHKWIDTGAKSEKPHQPEEKQITQHDVLPIVLLRCTAC</sequence>
<gene>
    <name evidence="6" type="ORF">DIT97_20070</name>
</gene>
<name>A0A3D3R8Q2_9PLAN</name>
<dbReference type="PANTHER" id="PTHR35889">
    <property type="entry name" value="CYCLOINULO-OLIGOSACCHARIDE FRUCTANOTRANSFERASE-RELATED"/>
    <property type="match status" value="1"/>
</dbReference>
<evidence type="ECO:0000256" key="2">
    <source>
        <dbReference type="ARBA" id="ARBA00022723"/>
    </source>
</evidence>
<evidence type="ECO:0000259" key="5">
    <source>
        <dbReference type="PROSITE" id="PS51007"/>
    </source>
</evidence>
<proteinExistence type="predicted"/>
<dbReference type="InterPro" id="IPR036909">
    <property type="entry name" value="Cyt_c-like_dom_sf"/>
</dbReference>
<reference evidence="6 7" key="1">
    <citation type="journal article" date="2018" name="Nat. Biotechnol.">
        <title>A standardized bacterial taxonomy based on genome phylogeny substantially revises the tree of life.</title>
        <authorList>
            <person name="Parks D.H."/>
            <person name="Chuvochina M."/>
            <person name="Waite D.W."/>
            <person name="Rinke C."/>
            <person name="Skarshewski A."/>
            <person name="Chaumeil P.A."/>
            <person name="Hugenholtz P."/>
        </authorList>
    </citation>
    <scope>NUCLEOTIDE SEQUENCE [LARGE SCALE GENOMIC DNA]</scope>
    <source>
        <strain evidence="6">UBA9375</strain>
    </source>
</reference>
<dbReference type="GO" id="GO:0009055">
    <property type="term" value="F:electron transfer activity"/>
    <property type="evidence" value="ECO:0007669"/>
    <property type="project" value="InterPro"/>
</dbReference>
<dbReference type="GO" id="GO:0020037">
    <property type="term" value="F:heme binding"/>
    <property type="evidence" value="ECO:0007669"/>
    <property type="project" value="InterPro"/>
</dbReference>
<dbReference type="EMBL" id="DQAY01000119">
    <property type="protein sequence ID" value="HCO25205.1"/>
    <property type="molecule type" value="Genomic_DNA"/>
</dbReference>
<dbReference type="Proteomes" id="UP000263642">
    <property type="component" value="Unassembled WGS sequence"/>
</dbReference>
<keyword evidence="2 4" id="KW-0479">Metal-binding</keyword>
<dbReference type="SUPFAM" id="SSF46626">
    <property type="entry name" value="Cytochrome c"/>
    <property type="match status" value="1"/>
</dbReference>
<dbReference type="PANTHER" id="PTHR35889:SF3">
    <property type="entry name" value="F-BOX DOMAIN-CONTAINING PROTEIN"/>
    <property type="match status" value="1"/>
</dbReference>
<dbReference type="AlphaFoldDB" id="A0A3D3R8Q2"/>
<evidence type="ECO:0000313" key="6">
    <source>
        <dbReference type="EMBL" id="HCO25205.1"/>
    </source>
</evidence>
<evidence type="ECO:0000256" key="4">
    <source>
        <dbReference type="PROSITE-ProRule" id="PRU00433"/>
    </source>
</evidence>
<feature type="non-terminal residue" evidence="6">
    <location>
        <position position="147"/>
    </location>
</feature>
<dbReference type="GO" id="GO:0046872">
    <property type="term" value="F:metal ion binding"/>
    <property type="evidence" value="ECO:0007669"/>
    <property type="project" value="UniProtKB-KW"/>
</dbReference>
<evidence type="ECO:0000256" key="1">
    <source>
        <dbReference type="ARBA" id="ARBA00022617"/>
    </source>
</evidence>
<evidence type="ECO:0000256" key="3">
    <source>
        <dbReference type="ARBA" id="ARBA00023004"/>
    </source>
</evidence>
<dbReference type="PROSITE" id="PS51007">
    <property type="entry name" value="CYTC"/>
    <property type="match status" value="1"/>
</dbReference>